<evidence type="ECO:0000256" key="5">
    <source>
        <dbReference type="ARBA" id="ARBA00022471"/>
    </source>
</evidence>
<dbReference type="PANTHER" id="PTHR11199">
    <property type="entry name" value="STROMAL ANTIGEN"/>
    <property type="match status" value="1"/>
</dbReference>
<evidence type="ECO:0000256" key="10">
    <source>
        <dbReference type="SAM" id="SignalP"/>
    </source>
</evidence>
<organism evidence="12 13">
    <name type="scientific">Tanacetum coccineum</name>
    <dbReference type="NCBI Taxonomy" id="301880"/>
    <lineage>
        <taxon>Eukaryota</taxon>
        <taxon>Viridiplantae</taxon>
        <taxon>Streptophyta</taxon>
        <taxon>Embryophyta</taxon>
        <taxon>Tracheophyta</taxon>
        <taxon>Spermatophyta</taxon>
        <taxon>Magnoliopsida</taxon>
        <taxon>eudicotyledons</taxon>
        <taxon>Gunneridae</taxon>
        <taxon>Pentapetalae</taxon>
        <taxon>asterids</taxon>
        <taxon>campanulids</taxon>
        <taxon>Asterales</taxon>
        <taxon>Asteraceae</taxon>
        <taxon>Asteroideae</taxon>
        <taxon>Anthemideae</taxon>
        <taxon>Anthemidinae</taxon>
        <taxon>Tanacetum</taxon>
    </lineage>
</organism>
<reference evidence="12" key="1">
    <citation type="journal article" date="2022" name="Int. J. Mol. Sci.">
        <title>Draft Genome of Tanacetum Coccineum: Genomic Comparison of Closely Related Tanacetum-Family Plants.</title>
        <authorList>
            <person name="Yamashiro T."/>
            <person name="Shiraishi A."/>
            <person name="Nakayama K."/>
            <person name="Satake H."/>
        </authorList>
    </citation>
    <scope>NUCLEOTIDE SEQUENCE</scope>
</reference>
<evidence type="ECO:0000256" key="3">
    <source>
        <dbReference type="ARBA" id="ARBA00007422"/>
    </source>
</evidence>
<comment type="subunit">
    <text evidence="4">Homodimer.</text>
</comment>
<comment type="similarity">
    <text evidence="3">Belongs to the triosephosphate isomerase family.</text>
</comment>
<dbReference type="PANTHER" id="PTHR11199:SF0">
    <property type="entry name" value="LD34181P-RELATED"/>
    <property type="match status" value="1"/>
</dbReference>
<dbReference type="InterPro" id="IPR000652">
    <property type="entry name" value="Triosephosphate_isomerase"/>
</dbReference>
<dbReference type="Pfam" id="PF05938">
    <property type="entry name" value="Self-incomp_S1"/>
    <property type="match status" value="1"/>
</dbReference>
<comment type="caution">
    <text evidence="12">The sequence shown here is derived from an EMBL/GenBank/DDBJ whole genome shotgun (WGS) entry which is preliminary data.</text>
</comment>
<evidence type="ECO:0000256" key="6">
    <source>
        <dbReference type="ARBA" id="ARBA00022525"/>
    </source>
</evidence>
<dbReference type="InterPro" id="IPR035990">
    <property type="entry name" value="TIM_sf"/>
</dbReference>
<dbReference type="Proteomes" id="UP001151760">
    <property type="component" value="Unassembled WGS sequence"/>
</dbReference>
<feature type="chain" id="PRO_5045122401" evidence="10">
    <location>
        <begin position="22"/>
        <end position="581"/>
    </location>
</feature>
<gene>
    <name evidence="12" type="ORF">Tco_0749281</name>
</gene>
<dbReference type="SUPFAM" id="SSF51351">
    <property type="entry name" value="Triosephosphate isomerase (TIM)"/>
    <property type="match status" value="1"/>
</dbReference>
<dbReference type="InterPro" id="IPR039662">
    <property type="entry name" value="Cohesin_Scc3/SA"/>
</dbReference>
<accession>A0ABQ4YY72</accession>
<keyword evidence="8" id="KW-0413">Isomerase</keyword>
<evidence type="ECO:0000313" key="12">
    <source>
        <dbReference type="EMBL" id="GJS82740.1"/>
    </source>
</evidence>
<dbReference type="InterPro" id="IPR010264">
    <property type="entry name" value="Self-incomp_S1"/>
</dbReference>
<evidence type="ECO:0000256" key="7">
    <source>
        <dbReference type="ARBA" id="ARBA00022729"/>
    </source>
</evidence>
<comment type="subcellular location">
    <subcellularLocation>
        <location evidence="1">Secreted</location>
    </subcellularLocation>
</comment>
<evidence type="ECO:0000256" key="2">
    <source>
        <dbReference type="ARBA" id="ARBA00005581"/>
    </source>
</evidence>
<name>A0ABQ4YY72_9ASTR</name>
<keyword evidence="13" id="KW-1185">Reference proteome</keyword>
<feature type="signal peptide" evidence="10">
    <location>
        <begin position="1"/>
        <end position="21"/>
    </location>
</feature>
<keyword evidence="7 10" id="KW-0732">Signal</keyword>
<dbReference type="EMBL" id="BQNB010010847">
    <property type="protein sequence ID" value="GJS82740.1"/>
    <property type="molecule type" value="Genomic_DNA"/>
</dbReference>
<dbReference type="InterPro" id="IPR013785">
    <property type="entry name" value="Aldolase_TIM"/>
</dbReference>
<evidence type="ECO:0000256" key="9">
    <source>
        <dbReference type="ARBA" id="ARBA00024331"/>
    </source>
</evidence>
<dbReference type="Pfam" id="PF24626">
    <property type="entry name" value="SH3_Tf2-1"/>
    <property type="match status" value="1"/>
</dbReference>
<evidence type="ECO:0000256" key="1">
    <source>
        <dbReference type="ARBA" id="ARBA00004613"/>
    </source>
</evidence>
<dbReference type="Gene3D" id="3.20.20.70">
    <property type="entry name" value="Aldolase class I"/>
    <property type="match status" value="1"/>
</dbReference>
<dbReference type="PROSITE" id="PS51425">
    <property type="entry name" value="SCD"/>
    <property type="match status" value="1"/>
</dbReference>
<dbReference type="Pfam" id="PF21581">
    <property type="entry name" value="SCD"/>
    <property type="match status" value="1"/>
</dbReference>
<sequence length="581" mass="65547">MKITTTSIFLFLYLVFTTTNASPPIAKTPTAANAIRICPLDLWDIYIFNHIKDPIHVHVKSKDDDLGDHILALNQKEHWSFCENLWKSTMFYADFKWNASRCRDHRPHAFTIAVVTFTPLPSTPSPSQSRSLSPIVSSKVHLERLIAGSQVPLCAVDKKVLDLWSLVEPKTFTCPSQSLSAGCFLGRASDGDVLHRSCQDTWCLKEMMMQKIFTGLFDLYLKYLGWTLNDKSVGVIKASILALQDVYDVDGNVPSLRLFTERFYKRMLDLADDNDISVACHIGLVSFYGASGVSKAIEMTASVSKAAEMLKLLQGYPLLLSTYYDMKGFSDILQISECISRGARIIIRPKIMKIMLRLEMMFNKISSWDNVVLAYEPVWATGTRKVASPEQAQEFLFEVHSSLNTTPYEILYGQTPPILTPYVSSESRVDSVDKTLTTREKVIGVLKFHLKRTQERMKTQADKHRSEKRYYGPFQVQAKIGEVAYKLALPTQAHIHDLFHVSQSKKCQGQRLDVGVLPQCDNNGLIQAQPVTVLERKIGKVGNAVGVFILVQWSNSDLAADATWESIEDIQRRFPDFNVLA</sequence>
<evidence type="ECO:0000256" key="4">
    <source>
        <dbReference type="ARBA" id="ARBA00011738"/>
    </source>
</evidence>
<dbReference type="InterPro" id="IPR056924">
    <property type="entry name" value="SH3_Tf2-1"/>
</dbReference>
<dbReference type="Pfam" id="PF00121">
    <property type="entry name" value="TIM"/>
    <property type="match status" value="1"/>
</dbReference>
<reference evidence="12" key="2">
    <citation type="submission" date="2022-01" db="EMBL/GenBank/DDBJ databases">
        <authorList>
            <person name="Yamashiro T."/>
            <person name="Shiraishi A."/>
            <person name="Satake H."/>
            <person name="Nakayama K."/>
        </authorList>
    </citation>
    <scope>NUCLEOTIDE SEQUENCE</scope>
</reference>
<evidence type="ECO:0000313" key="13">
    <source>
        <dbReference type="Proteomes" id="UP001151760"/>
    </source>
</evidence>
<dbReference type="InterPro" id="IPR020839">
    <property type="entry name" value="SCD"/>
</dbReference>
<keyword evidence="6" id="KW-0964">Secreted</keyword>
<keyword evidence="5" id="KW-0713">Self-incompatibility</keyword>
<evidence type="ECO:0000256" key="8">
    <source>
        <dbReference type="ARBA" id="ARBA00023235"/>
    </source>
</evidence>
<comment type="similarity">
    <text evidence="2">Belongs to the plant self-incompatibility (S1) protein family.</text>
</comment>
<evidence type="ECO:0000259" key="11">
    <source>
        <dbReference type="PROSITE" id="PS51425"/>
    </source>
</evidence>
<protein>
    <submittedName>
        <fullName evidence="12">Retrotransposable element Tf2</fullName>
    </submittedName>
</protein>
<feature type="domain" description="SCD" evidence="11">
    <location>
        <begin position="184"/>
        <end position="270"/>
    </location>
</feature>
<comment type="pathway">
    <text evidence="9">Carbohydrate biosynthesis.</text>
</comment>
<proteinExistence type="inferred from homology"/>